<keyword evidence="1" id="KW-0378">Hydrolase</keyword>
<keyword evidence="3" id="KW-0812">Transmembrane</keyword>
<dbReference type="Pfam" id="PF08239">
    <property type="entry name" value="SH3_3"/>
    <property type="match status" value="5"/>
</dbReference>
<proteinExistence type="predicted"/>
<dbReference type="PANTHER" id="PTHR34408">
    <property type="entry name" value="FAMILY PROTEIN, PUTATIVE-RELATED"/>
    <property type="match status" value="1"/>
</dbReference>
<feature type="domain" description="SH3b" evidence="4">
    <location>
        <begin position="208"/>
        <end position="275"/>
    </location>
</feature>
<dbReference type="EMBL" id="SZNT01000190">
    <property type="protein sequence ID" value="TKH10689.1"/>
    <property type="molecule type" value="Genomic_DNA"/>
</dbReference>
<dbReference type="PANTHER" id="PTHR34408:SF1">
    <property type="entry name" value="GLYCOSYL HYDROLASE FAMILY 19 DOMAIN-CONTAINING PROTEIN HI_1415"/>
    <property type="match status" value="1"/>
</dbReference>
<dbReference type="SMART" id="SM00287">
    <property type="entry name" value="SH3b"/>
    <property type="match status" value="5"/>
</dbReference>
<dbReference type="InterPro" id="IPR017293">
    <property type="entry name" value="N-acetylmuramoyl-L-ala_amidase"/>
</dbReference>
<dbReference type="GO" id="GO:0071555">
    <property type="term" value="P:cell wall organization"/>
    <property type="evidence" value="ECO:0007669"/>
    <property type="project" value="UniProtKB-KW"/>
</dbReference>
<dbReference type="SMART" id="SM00646">
    <property type="entry name" value="Ami_3"/>
    <property type="match status" value="1"/>
</dbReference>
<keyword evidence="2" id="KW-0961">Cell wall biogenesis/degradation</keyword>
<evidence type="ECO:0000313" key="5">
    <source>
        <dbReference type="EMBL" id="TKH10689.1"/>
    </source>
</evidence>
<gene>
    <name evidence="5" type="ORF">FC678_13995</name>
</gene>
<evidence type="ECO:0000313" key="6">
    <source>
        <dbReference type="Proteomes" id="UP000309170"/>
    </source>
</evidence>
<organism evidence="5 6">
    <name type="scientific">Peribacillus simplex</name>
    <dbReference type="NCBI Taxonomy" id="1478"/>
    <lineage>
        <taxon>Bacteria</taxon>
        <taxon>Bacillati</taxon>
        <taxon>Bacillota</taxon>
        <taxon>Bacilli</taxon>
        <taxon>Bacillales</taxon>
        <taxon>Bacillaceae</taxon>
        <taxon>Peribacillus</taxon>
    </lineage>
</organism>
<dbReference type="AlphaFoldDB" id="A0A9X9ERY5"/>
<reference evidence="5 6" key="1">
    <citation type="journal article" date="2019" name="Environ. Microbiol.">
        <title>An active ?-lactamase is a part of an orchestrated cell wall stress resistance network of Bacillus subtilis and related rhizosphere species.</title>
        <authorList>
            <person name="Bucher T."/>
            <person name="Keren-Paz A."/>
            <person name="Hausser J."/>
            <person name="Olender T."/>
            <person name="Cytryn E."/>
            <person name="Kolodkin-Gal I."/>
        </authorList>
    </citation>
    <scope>NUCLEOTIDE SEQUENCE [LARGE SCALE GENOMIC DNA]</scope>
    <source>
        <strain evidence="5 6">I4</strain>
    </source>
</reference>
<dbReference type="GO" id="GO:0009253">
    <property type="term" value="P:peptidoglycan catabolic process"/>
    <property type="evidence" value="ECO:0007669"/>
    <property type="project" value="InterPro"/>
</dbReference>
<accession>A0A9X9ERY5</accession>
<dbReference type="GO" id="GO:0008745">
    <property type="term" value="F:N-acetylmuramoyl-L-alanine amidase activity"/>
    <property type="evidence" value="ECO:0007669"/>
    <property type="project" value="InterPro"/>
</dbReference>
<feature type="domain" description="SH3b" evidence="4">
    <location>
        <begin position="286"/>
        <end position="349"/>
    </location>
</feature>
<feature type="domain" description="SH3b" evidence="4">
    <location>
        <begin position="57"/>
        <end position="119"/>
    </location>
</feature>
<protein>
    <submittedName>
        <fullName evidence="5">N-acetylmuramoyl-L-alanine amidase</fullName>
    </submittedName>
</protein>
<comment type="caution">
    <text evidence="5">The sequence shown here is derived from an EMBL/GenBank/DDBJ whole genome shotgun (WGS) entry which is preliminary data.</text>
</comment>
<dbReference type="Gene3D" id="2.30.30.40">
    <property type="entry name" value="SH3 Domains"/>
    <property type="match status" value="5"/>
</dbReference>
<keyword evidence="3" id="KW-0472">Membrane</keyword>
<evidence type="ECO:0000259" key="4">
    <source>
        <dbReference type="PROSITE" id="PS51781"/>
    </source>
</evidence>
<dbReference type="InterPro" id="IPR002508">
    <property type="entry name" value="MurNAc-LAA_cat"/>
</dbReference>
<dbReference type="PROSITE" id="PS51781">
    <property type="entry name" value="SH3B"/>
    <property type="match status" value="5"/>
</dbReference>
<evidence type="ECO:0000256" key="2">
    <source>
        <dbReference type="ARBA" id="ARBA00023316"/>
    </source>
</evidence>
<feature type="domain" description="SH3b" evidence="4">
    <location>
        <begin position="362"/>
        <end position="425"/>
    </location>
</feature>
<dbReference type="SUPFAM" id="SSF53187">
    <property type="entry name" value="Zn-dependent exopeptidases"/>
    <property type="match status" value="1"/>
</dbReference>
<feature type="transmembrane region" description="Helical" evidence="3">
    <location>
        <begin position="32"/>
        <end position="53"/>
    </location>
</feature>
<evidence type="ECO:0000256" key="1">
    <source>
        <dbReference type="ARBA" id="ARBA00022801"/>
    </source>
</evidence>
<dbReference type="PIRSF" id="PIRSF037846">
    <property type="entry name" value="Autolysin_YrvJ_prd"/>
    <property type="match status" value="1"/>
</dbReference>
<evidence type="ECO:0000256" key="3">
    <source>
        <dbReference type="SAM" id="Phobius"/>
    </source>
</evidence>
<dbReference type="CDD" id="cd02696">
    <property type="entry name" value="MurNAc-LAA"/>
    <property type="match status" value="1"/>
</dbReference>
<dbReference type="Pfam" id="PF01520">
    <property type="entry name" value="Amidase_3"/>
    <property type="match status" value="1"/>
</dbReference>
<name>A0A9X9ERY5_9BACI</name>
<dbReference type="InterPro" id="IPR052354">
    <property type="entry name" value="Cell_Wall_Dynamics_Protein"/>
</dbReference>
<dbReference type="Gene3D" id="3.40.630.40">
    <property type="entry name" value="Zn-dependent exopeptidases"/>
    <property type="match status" value="1"/>
</dbReference>
<keyword evidence="3" id="KW-1133">Transmembrane helix</keyword>
<sequence>MFFAQGKREIFIEREYIHIDIKRERQLMKKKSGLFGLTLMLIFSVIFPVNHAFGKEEGENIVTTQVVNVREGAGLSFPIVKKLAKGESYPILNEDGDWIEIQIGAGKTGWVANWLVEKQTGSETNQVKKESGQGVISGSSVRVRTGPGTTFQTVGSLSKGTAVDIIEKNENWIKIKTADIEGWVSSDYLNLPAASGKAAKKDSTKEKETNQSVKTGVTLVDRLNVRSEPSTSSASLGKLNKNTAVTVYRVENEWAEIDFQGVRGWVAEPYIQVSEDKGDMKNETAGATARVTAAGLNVRKDASLSSKVIGSVNKDETYAVLQTKGNMTQIKLSGSKKGWVVSWYLEKENVEQTAKEKKVDVKGNKITIIHDGTILRSEPDGNSKIVEQANVGETFSASGMEGDWYSIKLKSGKTAYVAGWIVTIEGNSEQIQRPGVEKYLKDKTIVIDPGHGGRDSGTIGVGGTLEKNLTIRTAELLRDKLQAAGAKVILTRSGNTYVPLPSRVSTSHIHNADAFISLHYDSTKDQITSGITTYYYHDYQHALAATLANSLGSTMQVPNRGSRYGNFHVTRENKRVATLIELGYLSNPVEELTLTSNEYQEKITSAIYNGLARYFK</sequence>
<feature type="domain" description="SH3b" evidence="4">
    <location>
        <begin position="131"/>
        <end position="193"/>
    </location>
</feature>
<dbReference type="InterPro" id="IPR003646">
    <property type="entry name" value="SH3-like_bac-type"/>
</dbReference>
<dbReference type="Proteomes" id="UP000309170">
    <property type="component" value="Unassembled WGS sequence"/>
</dbReference>